<dbReference type="EMBL" id="KQ981965">
    <property type="protein sequence ID" value="KYN31837.1"/>
    <property type="molecule type" value="Genomic_DNA"/>
</dbReference>
<organism evidence="2 3">
    <name type="scientific">Trachymyrmex septentrionalis</name>
    <dbReference type="NCBI Taxonomy" id="34720"/>
    <lineage>
        <taxon>Eukaryota</taxon>
        <taxon>Metazoa</taxon>
        <taxon>Ecdysozoa</taxon>
        <taxon>Arthropoda</taxon>
        <taxon>Hexapoda</taxon>
        <taxon>Insecta</taxon>
        <taxon>Pterygota</taxon>
        <taxon>Neoptera</taxon>
        <taxon>Endopterygota</taxon>
        <taxon>Hymenoptera</taxon>
        <taxon>Apocrita</taxon>
        <taxon>Aculeata</taxon>
        <taxon>Formicoidea</taxon>
        <taxon>Formicidae</taxon>
        <taxon>Myrmicinae</taxon>
        <taxon>Trachymyrmex</taxon>
    </lineage>
</organism>
<sequence length="403" mass="46285">MAQLRPEDIVQFYKESEPDAKGNQLFKCEYCRQESKPDFIVDYIRMIRHLYEEHNKSEIMEDPKYESVKMSFNLSREYQYKTDSGICLESNCGVTVKSKFGRALPFKNHSITHHADDKKNFFAKAVGIVSGQKILNNYEIMDIENATCIFCQTSLPLKDLDLHPAKVLEDLSRHLIPHVDEAPEILDNEVPLLEEALIQIELDEEEKIHLEVKDKKKKKIFGLQSIDEEVVMEETLRTIEPEVSPEDLNTLLQQYNSKIIGKKYLLVQCQINKCGLRYTFINDKLYRIHNHWEIYHGPKKKVLKNLREKRREAATQISHQAERYVIQEVHIVESGQSIPNEDVPETPDSSEIRSAMTQSSSSVEYKPGQPSLSGGEDVPEASVSGEMQSTTTQSLLTGEPLSK</sequence>
<reference evidence="2 3" key="1">
    <citation type="submission" date="2016-03" db="EMBL/GenBank/DDBJ databases">
        <title>Trachymyrmex septentrionalis WGS genome.</title>
        <authorList>
            <person name="Nygaard S."/>
            <person name="Hu H."/>
            <person name="Boomsma J."/>
            <person name="Zhang G."/>
        </authorList>
    </citation>
    <scope>NUCLEOTIDE SEQUENCE [LARGE SCALE GENOMIC DNA]</scope>
    <source>
        <strain evidence="2">Tsep2-gDNA-1</strain>
        <tissue evidence="2">Whole body</tissue>
    </source>
</reference>
<evidence type="ECO:0000313" key="2">
    <source>
        <dbReference type="EMBL" id="KYN31837.1"/>
    </source>
</evidence>
<accession>A0A195EVB4</accession>
<keyword evidence="3" id="KW-1185">Reference proteome</keyword>
<dbReference type="AlphaFoldDB" id="A0A195EVB4"/>
<protein>
    <submittedName>
        <fullName evidence="2">Uncharacterized protein</fullName>
    </submittedName>
</protein>
<gene>
    <name evidence="2" type="ORF">ALC56_13976</name>
</gene>
<proteinExistence type="predicted"/>
<feature type="region of interest" description="Disordered" evidence="1">
    <location>
        <begin position="335"/>
        <end position="403"/>
    </location>
</feature>
<evidence type="ECO:0000256" key="1">
    <source>
        <dbReference type="SAM" id="MobiDB-lite"/>
    </source>
</evidence>
<name>A0A195EVB4_9HYME</name>
<dbReference type="Proteomes" id="UP000078541">
    <property type="component" value="Unassembled WGS sequence"/>
</dbReference>
<evidence type="ECO:0000313" key="3">
    <source>
        <dbReference type="Proteomes" id="UP000078541"/>
    </source>
</evidence>
<feature type="compositionally biased region" description="Polar residues" evidence="1">
    <location>
        <begin position="385"/>
        <end position="396"/>
    </location>
</feature>